<name>A0A929BDK1_9PSEU</name>
<organism evidence="2 3">
    <name type="scientific">Saccharopolyspora montiporae</name>
    <dbReference type="NCBI Taxonomy" id="2781240"/>
    <lineage>
        <taxon>Bacteria</taxon>
        <taxon>Bacillati</taxon>
        <taxon>Actinomycetota</taxon>
        <taxon>Actinomycetes</taxon>
        <taxon>Pseudonocardiales</taxon>
        <taxon>Pseudonocardiaceae</taxon>
        <taxon>Saccharopolyspora</taxon>
    </lineage>
</organism>
<dbReference type="Pfam" id="PF07336">
    <property type="entry name" value="ABATE"/>
    <property type="match status" value="1"/>
</dbReference>
<protein>
    <submittedName>
        <fullName evidence="2">CGNR zinc finger domain-containing protein</fullName>
    </submittedName>
</protein>
<dbReference type="PANTHER" id="PTHR35525:SF3">
    <property type="entry name" value="BLL6575 PROTEIN"/>
    <property type="match status" value="1"/>
</dbReference>
<dbReference type="InterPro" id="IPR023286">
    <property type="entry name" value="ABATE_dom_sf"/>
</dbReference>
<comment type="caution">
    <text evidence="2">The sequence shown here is derived from an EMBL/GenBank/DDBJ whole genome shotgun (WGS) entry which is preliminary data.</text>
</comment>
<evidence type="ECO:0000313" key="3">
    <source>
        <dbReference type="Proteomes" id="UP000598360"/>
    </source>
</evidence>
<reference evidence="2" key="1">
    <citation type="submission" date="2020-10" db="EMBL/GenBank/DDBJ databases">
        <title>Diversity and distribution of actinomycetes associated with coral in the coast of Hainan.</title>
        <authorList>
            <person name="Li F."/>
        </authorList>
    </citation>
    <scope>NUCLEOTIDE SEQUENCE</scope>
    <source>
        <strain evidence="2">HNM0983</strain>
    </source>
</reference>
<dbReference type="PANTHER" id="PTHR35525">
    <property type="entry name" value="BLL6575 PROTEIN"/>
    <property type="match status" value="1"/>
</dbReference>
<feature type="domain" description="Zinc finger CGNR" evidence="1">
    <location>
        <begin position="143"/>
        <end position="183"/>
    </location>
</feature>
<evidence type="ECO:0000259" key="1">
    <source>
        <dbReference type="Pfam" id="PF11706"/>
    </source>
</evidence>
<dbReference type="Gene3D" id="1.10.3300.10">
    <property type="entry name" value="Jann2411-like domain"/>
    <property type="match status" value="1"/>
</dbReference>
<dbReference type="AlphaFoldDB" id="A0A929BDK1"/>
<gene>
    <name evidence="2" type="ORF">IQ251_16690</name>
</gene>
<sequence>MIGEPLAVDLTNTRPLCPDGVHDLLENAADAGVWLAAQPDRIGVLGRGEANRLTERDVADLHDIRDAVNAALEPVRHGRRPPASALRALNDAQRAAPAIQEARWTRGAVTAAPVRSGTPGQRLAARFAEAAAELLSDPAVTTIRECYSEPCVMLFLPTNPRRRWCSAEICGNRARVARYYQRHKQR</sequence>
<keyword evidence="3" id="KW-1185">Reference proteome</keyword>
<dbReference type="Proteomes" id="UP000598360">
    <property type="component" value="Unassembled WGS sequence"/>
</dbReference>
<dbReference type="InterPro" id="IPR010852">
    <property type="entry name" value="ABATE"/>
</dbReference>
<dbReference type="Pfam" id="PF11706">
    <property type="entry name" value="zf-CGNR"/>
    <property type="match status" value="1"/>
</dbReference>
<proteinExistence type="predicted"/>
<accession>A0A929BDK1</accession>
<evidence type="ECO:0000313" key="2">
    <source>
        <dbReference type="EMBL" id="MBE9376091.1"/>
    </source>
</evidence>
<dbReference type="SUPFAM" id="SSF160904">
    <property type="entry name" value="Jann2411-like"/>
    <property type="match status" value="1"/>
</dbReference>
<dbReference type="InterPro" id="IPR021005">
    <property type="entry name" value="Znf_CGNR"/>
</dbReference>
<dbReference type="EMBL" id="JADEYC010000032">
    <property type="protein sequence ID" value="MBE9376091.1"/>
    <property type="molecule type" value="Genomic_DNA"/>
</dbReference>